<comment type="pathway">
    <text evidence="1">Amino-acid biosynthesis; L-isoleucine biosynthesis; L-isoleucine from 2-oxobutanoate: step 1/4.</text>
</comment>
<dbReference type="AlphaFoldDB" id="A0A2T4II36"/>
<dbReference type="CDD" id="cd04878">
    <property type="entry name" value="ACT_AHAS"/>
    <property type="match status" value="1"/>
</dbReference>
<evidence type="ECO:0000259" key="9">
    <source>
        <dbReference type="PROSITE" id="PS51671"/>
    </source>
</evidence>
<evidence type="ECO:0000256" key="1">
    <source>
        <dbReference type="ARBA" id="ARBA00004974"/>
    </source>
</evidence>
<organism evidence="10 11">
    <name type="scientific">Pseudothauera lacus</name>
    <dbReference type="NCBI Taxonomy" id="2136175"/>
    <lineage>
        <taxon>Bacteria</taxon>
        <taxon>Pseudomonadati</taxon>
        <taxon>Pseudomonadota</taxon>
        <taxon>Betaproteobacteria</taxon>
        <taxon>Rhodocyclales</taxon>
        <taxon>Zoogloeaceae</taxon>
        <taxon>Pseudothauera</taxon>
    </lineage>
</organism>
<dbReference type="InterPro" id="IPR002912">
    <property type="entry name" value="ACT_dom"/>
</dbReference>
<dbReference type="EC" id="2.2.1.6" evidence="5"/>
<comment type="subunit">
    <text evidence="4">Dimer of large and small chains.</text>
</comment>
<name>A0A2T4II36_9RHOO</name>
<evidence type="ECO:0000313" key="10">
    <source>
        <dbReference type="EMBL" id="PTD97427.1"/>
    </source>
</evidence>
<accession>A0A2T4II36</accession>
<dbReference type="PANTHER" id="PTHR30239:SF4">
    <property type="entry name" value="ACETOLACTATE SYNTHASE ISOZYME 1 SMALL SUBUNIT"/>
    <property type="match status" value="1"/>
</dbReference>
<reference evidence="10 11" key="1">
    <citation type="submission" date="2018-03" db="EMBL/GenBank/DDBJ databases">
        <authorList>
            <person name="Keele B.F."/>
        </authorList>
    </citation>
    <scope>NUCLEOTIDE SEQUENCE [LARGE SCALE GENOMIC DNA]</scope>
    <source>
        <strain evidence="10 11">D20</strain>
    </source>
</reference>
<evidence type="ECO:0000256" key="7">
    <source>
        <dbReference type="ARBA" id="ARBA00023304"/>
    </source>
</evidence>
<keyword evidence="6" id="KW-0028">Amino-acid biosynthesis</keyword>
<protein>
    <recommendedName>
        <fullName evidence="5">acetolactate synthase</fullName>
        <ecNumber evidence="5">2.2.1.6</ecNumber>
    </recommendedName>
</protein>
<dbReference type="PROSITE" id="PS51671">
    <property type="entry name" value="ACT"/>
    <property type="match status" value="1"/>
</dbReference>
<dbReference type="GO" id="GO:0003984">
    <property type="term" value="F:acetolactate synthase activity"/>
    <property type="evidence" value="ECO:0007669"/>
    <property type="project" value="UniProtKB-EC"/>
</dbReference>
<feature type="domain" description="ACT" evidence="9">
    <location>
        <begin position="19"/>
        <end position="92"/>
    </location>
</feature>
<dbReference type="SUPFAM" id="SSF55021">
    <property type="entry name" value="ACT-like"/>
    <property type="match status" value="1"/>
</dbReference>
<dbReference type="InterPro" id="IPR039557">
    <property type="entry name" value="AHAS_ACT"/>
</dbReference>
<dbReference type="UniPathway" id="UPA00049">
    <property type="reaction ID" value="UER00059"/>
</dbReference>
<dbReference type="Proteomes" id="UP000241193">
    <property type="component" value="Unassembled WGS sequence"/>
</dbReference>
<dbReference type="InterPro" id="IPR045865">
    <property type="entry name" value="ACT-like_dom_sf"/>
</dbReference>
<dbReference type="GO" id="GO:0009097">
    <property type="term" value="P:isoleucine biosynthetic process"/>
    <property type="evidence" value="ECO:0007669"/>
    <property type="project" value="UniProtKB-UniPathway"/>
</dbReference>
<sequence length="105" mass="12347">MIEQVAEPLQTQTGYAKVVLEIDVNNHPGVMSHICNLFARRAFNMEGILCMPVSDGRRSRIWLLVFEDQRLEQMIRQLEKLQDVLAVRRHGAEHEVFERLEDFFH</sequence>
<comment type="pathway">
    <text evidence="2">Amino-acid biosynthesis; L-valine biosynthesis; L-valine from pyruvate: step 1/4.</text>
</comment>
<evidence type="ECO:0000256" key="6">
    <source>
        <dbReference type="ARBA" id="ARBA00022605"/>
    </source>
</evidence>
<comment type="similarity">
    <text evidence="3">Belongs to the acetolactate synthase small subunit family.</text>
</comment>
<comment type="caution">
    <text evidence="10">The sequence shown here is derived from an EMBL/GenBank/DDBJ whole genome shotgun (WGS) entry which is preliminary data.</text>
</comment>
<evidence type="ECO:0000256" key="8">
    <source>
        <dbReference type="ARBA" id="ARBA00048670"/>
    </source>
</evidence>
<dbReference type="OrthoDB" id="9787365at2"/>
<proteinExistence type="inferred from homology"/>
<evidence type="ECO:0000256" key="2">
    <source>
        <dbReference type="ARBA" id="ARBA00005025"/>
    </source>
</evidence>
<dbReference type="Pfam" id="PF22629">
    <property type="entry name" value="ACT_AHAS_ss"/>
    <property type="match status" value="1"/>
</dbReference>
<dbReference type="InterPro" id="IPR004789">
    <property type="entry name" value="Acetalactate_synth_ssu"/>
</dbReference>
<dbReference type="GO" id="GO:0009099">
    <property type="term" value="P:L-valine biosynthetic process"/>
    <property type="evidence" value="ECO:0007669"/>
    <property type="project" value="UniProtKB-UniPathway"/>
</dbReference>
<dbReference type="PANTHER" id="PTHR30239">
    <property type="entry name" value="ACETOLACTATE SYNTHASE SMALL SUBUNIT"/>
    <property type="match status" value="1"/>
</dbReference>
<reference evidence="10 11" key="2">
    <citation type="submission" date="2018-04" db="EMBL/GenBank/DDBJ databases">
        <title>Thauera lacus sp. nov., isolated from an saline lake in Inner Mongolia, China.</title>
        <authorList>
            <person name="Liang Q.-Y."/>
        </authorList>
    </citation>
    <scope>NUCLEOTIDE SEQUENCE [LARGE SCALE GENOMIC DNA]</scope>
    <source>
        <strain evidence="10 11">D20</strain>
    </source>
</reference>
<dbReference type="NCBIfam" id="NF006036">
    <property type="entry name" value="PRK08178.1"/>
    <property type="match status" value="1"/>
</dbReference>
<keyword evidence="11" id="KW-1185">Reference proteome</keyword>
<gene>
    <name evidence="10" type="ORF">C8261_05360</name>
</gene>
<dbReference type="InterPro" id="IPR054480">
    <property type="entry name" value="AHAS_small-like_ACT"/>
</dbReference>
<dbReference type="EMBL" id="PZKC01000003">
    <property type="protein sequence ID" value="PTD97427.1"/>
    <property type="molecule type" value="Genomic_DNA"/>
</dbReference>
<dbReference type="UniPathway" id="UPA00047">
    <property type="reaction ID" value="UER00055"/>
</dbReference>
<dbReference type="GO" id="GO:0005829">
    <property type="term" value="C:cytosol"/>
    <property type="evidence" value="ECO:0007669"/>
    <property type="project" value="TreeGrafter"/>
</dbReference>
<dbReference type="GO" id="GO:1990610">
    <property type="term" value="F:acetolactate synthase regulator activity"/>
    <property type="evidence" value="ECO:0007669"/>
    <property type="project" value="InterPro"/>
</dbReference>
<evidence type="ECO:0000256" key="5">
    <source>
        <dbReference type="ARBA" id="ARBA00013145"/>
    </source>
</evidence>
<keyword evidence="7" id="KW-0100">Branched-chain amino acid biosynthesis</keyword>
<evidence type="ECO:0000256" key="3">
    <source>
        <dbReference type="ARBA" id="ARBA00006341"/>
    </source>
</evidence>
<evidence type="ECO:0000256" key="4">
    <source>
        <dbReference type="ARBA" id="ARBA00011744"/>
    </source>
</evidence>
<dbReference type="RefSeq" id="WP_107492627.1">
    <property type="nucleotide sequence ID" value="NZ_PZKC01000003.1"/>
</dbReference>
<comment type="catalytic activity">
    <reaction evidence="8">
        <text>2 pyruvate + H(+) = (2S)-2-acetolactate + CO2</text>
        <dbReference type="Rhea" id="RHEA:25249"/>
        <dbReference type="ChEBI" id="CHEBI:15361"/>
        <dbReference type="ChEBI" id="CHEBI:15378"/>
        <dbReference type="ChEBI" id="CHEBI:16526"/>
        <dbReference type="ChEBI" id="CHEBI:58476"/>
        <dbReference type="EC" id="2.2.1.6"/>
    </reaction>
</comment>
<evidence type="ECO:0000313" key="11">
    <source>
        <dbReference type="Proteomes" id="UP000241193"/>
    </source>
</evidence>
<dbReference type="Gene3D" id="3.30.70.260">
    <property type="match status" value="1"/>
</dbReference>